<dbReference type="KEGG" id="tmn:UCRPA7_2137"/>
<dbReference type="AlphaFoldDB" id="R8BSN3"/>
<dbReference type="SUPFAM" id="SSF55154">
    <property type="entry name" value="CYTH-like phosphatases"/>
    <property type="match status" value="1"/>
</dbReference>
<comment type="subcellular location">
    <subcellularLocation>
        <location evidence="2 8">Nucleus</location>
    </subcellularLocation>
</comment>
<keyword evidence="11" id="KW-1185">Reference proteome</keyword>
<dbReference type="GO" id="GO:0006370">
    <property type="term" value="P:7-methylguanosine mRNA capping"/>
    <property type="evidence" value="ECO:0007669"/>
    <property type="project" value="UniProtKB-UniRule"/>
</dbReference>
<keyword evidence="8" id="KW-0506">mRNA capping</keyword>
<evidence type="ECO:0000256" key="3">
    <source>
        <dbReference type="ARBA" id="ARBA00006345"/>
    </source>
</evidence>
<sequence length="204" mass="23489">MFVSSMTENPRVPIKYRHRREMDRFYELPPAMRNRLPPPVQNLLNTKHRVKVRVTTDKQSQQVLAKIVKVRVADLDIHFPDTTLDCRISVNLEIDWHDSIQELEQLAGNAQIDRQSDRNKDRLSYSQSHYQIDLTQVTQKMPGPSGTERVQKEHELEIEVDGPALVDHGTRALHGELSAYAELVEGFVDNIRLLARKAKEFGGN</sequence>
<dbReference type="InterPro" id="IPR037009">
    <property type="entry name" value="mRNA_triPase_Cet1_sf"/>
</dbReference>
<dbReference type="eggNOG" id="ENOG502RZAX">
    <property type="taxonomic scope" value="Eukaryota"/>
</dbReference>
<dbReference type="Proteomes" id="UP000014074">
    <property type="component" value="Unassembled WGS sequence"/>
</dbReference>
<protein>
    <recommendedName>
        <fullName evidence="8">mRNA-capping enzyme subunit beta</fullName>
        <ecNumber evidence="8">3.6.1.74</ecNumber>
    </recommendedName>
    <alternativeName>
        <fullName evidence="8">mRNA 5'-phosphatase</fullName>
    </alternativeName>
    <alternativeName>
        <fullName evidence="8">mRNA 5'-triphosphate monophosphatase</fullName>
    </alternativeName>
</protein>
<evidence type="ECO:0000256" key="2">
    <source>
        <dbReference type="ARBA" id="ARBA00004123"/>
    </source>
</evidence>
<dbReference type="GO" id="GO:0031533">
    <property type="term" value="C:mRNA capping enzyme complex"/>
    <property type="evidence" value="ECO:0007669"/>
    <property type="project" value="UniProtKB-UniRule"/>
</dbReference>
<comment type="cofactor">
    <cofactor evidence="1 8">
        <name>Mg(2+)</name>
        <dbReference type="ChEBI" id="CHEBI:18420"/>
    </cofactor>
</comment>
<evidence type="ECO:0000256" key="1">
    <source>
        <dbReference type="ARBA" id="ARBA00001946"/>
    </source>
</evidence>
<reference evidence="11" key="1">
    <citation type="journal article" date="2013" name="Genome Announc.">
        <title>Draft genome sequence of the ascomycete Phaeoacremonium aleophilum strain UCR-PA7, a causal agent of the esca disease complex in grapevines.</title>
        <authorList>
            <person name="Blanco-Ulate B."/>
            <person name="Rolshausen P."/>
            <person name="Cantu D."/>
        </authorList>
    </citation>
    <scope>NUCLEOTIDE SEQUENCE [LARGE SCALE GENOMIC DNA]</scope>
    <source>
        <strain evidence="11">UCR-PA7</strain>
    </source>
</reference>
<gene>
    <name evidence="10" type="ORF">UCRPA7_2137</name>
</gene>
<dbReference type="CDD" id="cd07470">
    <property type="entry name" value="CYTH-like_mRNA_RTPase"/>
    <property type="match status" value="1"/>
</dbReference>
<keyword evidence="4 8" id="KW-0507">mRNA processing</keyword>
<dbReference type="Gene3D" id="3.20.100.10">
    <property type="entry name" value="mRNA triphosphatase Cet1-like"/>
    <property type="match status" value="1"/>
</dbReference>
<dbReference type="InterPro" id="IPR040343">
    <property type="entry name" value="Cet1/Ctl1"/>
</dbReference>
<comment type="function">
    <text evidence="8">First step of mRNA capping. Converts the 5'-triphosphate end of a nascent mRNA chain into a diphosphate end.</text>
</comment>
<dbReference type="HOGENOM" id="CLU_018004_3_0_1"/>
<evidence type="ECO:0000313" key="10">
    <source>
        <dbReference type="EMBL" id="EOO02393.1"/>
    </source>
</evidence>
<dbReference type="GO" id="GO:0004651">
    <property type="term" value="F:polynucleotide 5'-phosphatase activity"/>
    <property type="evidence" value="ECO:0007669"/>
    <property type="project" value="UniProtKB-UniRule"/>
</dbReference>
<organism evidence="10 11">
    <name type="scientific">Phaeoacremonium minimum (strain UCR-PA7)</name>
    <name type="common">Esca disease fungus</name>
    <name type="synonym">Togninia minima</name>
    <dbReference type="NCBI Taxonomy" id="1286976"/>
    <lineage>
        <taxon>Eukaryota</taxon>
        <taxon>Fungi</taxon>
        <taxon>Dikarya</taxon>
        <taxon>Ascomycota</taxon>
        <taxon>Pezizomycotina</taxon>
        <taxon>Sordariomycetes</taxon>
        <taxon>Sordariomycetidae</taxon>
        <taxon>Togniniales</taxon>
        <taxon>Togniniaceae</taxon>
        <taxon>Phaeoacremonium</taxon>
    </lineage>
</organism>
<evidence type="ECO:0000256" key="8">
    <source>
        <dbReference type="RuleBase" id="RU367053"/>
    </source>
</evidence>
<keyword evidence="5 8" id="KW-0378">Hydrolase</keyword>
<dbReference type="GeneID" id="19322357"/>
<dbReference type="InterPro" id="IPR033469">
    <property type="entry name" value="CYTH-like_dom_sf"/>
</dbReference>
<comment type="catalytic activity">
    <reaction evidence="7">
        <text>a 5'-end triphospho-ribonucleoside in mRNA + H2O = a 5'-end diphospho-ribonucleoside in mRNA + phosphate + H(+)</text>
        <dbReference type="Rhea" id="RHEA:67004"/>
        <dbReference type="Rhea" id="RHEA-COMP:17164"/>
        <dbReference type="Rhea" id="RHEA-COMP:17165"/>
        <dbReference type="ChEBI" id="CHEBI:15377"/>
        <dbReference type="ChEBI" id="CHEBI:15378"/>
        <dbReference type="ChEBI" id="CHEBI:43474"/>
        <dbReference type="ChEBI" id="CHEBI:167616"/>
        <dbReference type="ChEBI" id="CHEBI:167618"/>
        <dbReference type="EC" id="3.6.1.74"/>
    </reaction>
    <physiologicalReaction direction="left-to-right" evidence="7">
        <dbReference type="Rhea" id="RHEA:67005"/>
    </physiologicalReaction>
</comment>
<feature type="domain" description="mRNA triphosphatase Cet1-like" evidence="9">
    <location>
        <begin position="7"/>
        <end position="160"/>
    </location>
</feature>
<dbReference type="InterPro" id="IPR004206">
    <property type="entry name" value="mRNA_triPase_Cet1"/>
</dbReference>
<evidence type="ECO:0000256" key="7">
    <source>
        <dbReference type="ARBA" id="ARBA00047740"/>
    </source>
</evidence>
<proteinExistence type="inferred from homology"/>
<dbReference type="RefSeq" id="XP_007912903.1">
    <property type="nucleotide sequence ID" value="XM_007914712.1"/>
</dbReference>
<evidence type="ECO:0000259" key="9">
    <source>
        <dbReference type="Pfam" id="PF02940"/>
    </source>
</evidence>
<dbReference type="Pfam" id="PF02940">
    <property type="entry name" value="mRNA_triPase"/>
    <property type="match status" value="1"/>
</dbReference>
<comment type="subunit">
    <text evidence="8">Heterodimer. The mRNA-capping enzyme is composed of two separate chains alpha and beta, respectively a mRNA guanylyltransferase and an mRNA 5'-triphosphate monophosphatase.</text>
</comment>
<evidence type="ECO:0000256" key="6">
    <source>
        <dbReference type="ARBA" id="ARBA00023242"/>
    </source>
</evidence>
<evidence type="ECO:0000256" key="4">
    <source>
        <dbReference type="ARBA" id="ARBA00022664"/>
    </source>
</evidence>
<accession>R8BSN3</accession>
<evidence type="ECO:0000256" key="5">
    <source>
        <dbReference type="ARBA" id="ARBA00022801"/>
    </source>
</evidence>
<evidence type="ECO:0000313" key="11">
    <source>
        <dbReference type="Proteomes" id="UP000014074"/>
    </source>
</evidence>
<name>R8BSN3_PHAM7</name>
<dbReference type="EC" id="3.6.1.74" evidence="8"/>
<dbReference type="GO" id="GO:0140818">
    <property type="term" value="F:mRNA 5'-triphosphate monophosphatase activity"/>
    <property type="evidence" value="ECO:0007669"/>
    <property type="project" value="UniProtKB-EC"/>
</dbReference>
<comment type="similarity">
    <text evidence="3 8">Belongs to the fungal TPase family.</text>
</comment>
<dbReference type="PANTHER" id="PTHR28118">
    <property type="entry name" value="POLYNUCLEOTIDE 5'-TRIPHOSPHATASE-RELATED"/>
    <property type="match status" value="1"/>
</dbReference>
<dbReference type="PANTHER" id="PTHR28118:SF1">
    <property type="entry name" value="POLYNUCLEOTIDE 5'-TRIPHOSPHATASE CTL1-RELATED"/>
    <property type="match status" value="1"/>
</dbReference>
<dbReference type="EMBL" id="KB932922">
    <property type="protein sequence ID" value="EOO02393.1"/>
    <property type="molecule type" value="Genomic_DNA"/>
</dbReference>
<keyword evidence="6 8" id="KW-0539">Nucleus</keyword>
<dbReference type="OrthoDB" id="272147at2759"/>